<reference evidence="2 3" key="1">
    <citation type="submission" date="2016-06" db="EMBL/GenBank/DDBJ databases">
        <title>Evolution of pathogenesis and genome organization in the Tremellales.</title>
        <authorList>
            <person name="Cuomo C."/>
            <person name="Litvintseva A."/>
            <person name="Heitman J."/>
            <person name="Chen Y."/>
            <person name="Sun S."/>
            <person name="Springer D."/>
            <person name="Dromer F."/>
            <person name="Young S."/>
            <person name="Zeng Q."/>
            <person name="Chapman S."/>
            <person name="Gujja S."/>
            <person name="Saif S."/>
            <person name="Birren B."/>
        </authorList>
    </citation>
    <scope>NUCLEOTIDE SEQUENCE [LARGE SCALE GENOMIC DNA]</scope>
    <source>
        <strain evidence="2 3">CBS 6039</strain>
    </source>
</reference>
<gene>
    <name evidence="2" type="ORF">L202_04632</name>
</gene>
<feature type="region of interest" description="Disordered" evidence="1">
    <location>
        <begin position="74"/>
        <end position="139"/>
    </location>
</feature>
<dbReference type="AlphaFoldDB" id="A0A1E3HM99"/>
<evidence type="ECO:0000313" key="2">
    <source>
        <dbReference type="EMBL" id="ODN77454.1"/>
    </source>
</evidence>
<feature type="compositionally biased region" description="Basic and acidic residues" evidence="1">
    <location>
        <begin position="120"/>
        <end position="138"/>
    </location>
</feature>
<comment type="caution">
    <text evidence="2">The sequence shown here is derived from an EMBL/GenBank/DDBJ whole genome shotgun (WGS) entry which is preliminary data.</text>
</comment>
<dbReference type="RefSeq" id="XP_018992690.1">
    <property type="nucleotide sequence ID" value="XM_019138747.1"/>
</dbReference>
<feature type="non-terminal residue" evidence="2">
    <location>
        <position position="1"/>
    </location>
</feature>
<proteinExistence type="predicted"/>
<organism evidence="2 3">
    <name type="scientific">Cryptococcus amylolentus CBS 6039</name>
    <dbReference type="NCBI Taxonomy" id="1295533"/>
    <lineage>
        <taxon>Eukaryota</taxon>
        <taxon>Fungi</taxon>
        <taxon>Dikarya</taxon>
        <taxon>Basidiomycota</taxon>
        <taxon>Agaricomycotina</taxon>
        <taxon>Tremellomycetes</taxon>
        <taxon>Tremellales</taxon>
        <taxon>Cryptococcaceae</taxon>
        <taxon>Cryptococcus</taxon>
    </lineage>
</organism>
<evidence type="ECO:0000256" key="1">
    <source>
        <dbReference type="SAM" id="MobiDB-lite"/>
    </source>
</evidence>
<keyword evidence="3" id="KW-1185">Reference proteome</keyword>
<sequence length="158" mass="17987">MRKWEMQKRQRAIENALQGESITLKDARKISQRTLIRCTCDKCPVGGRIKQFRSWQLHRGADLWEEQREKLEEEEAARKAKAAALALESTSTSPSPETAVPTGGQSSAPRASFQSHGHLRPSEHVKRRADGRDGDRGRSFLLSQLQRRRVWRGEEGGR</sequence>
<dbReference type="Proteomes" id="UP000094065">
    <property type="component" value="Unassembled WGS sequence"/>
</dbReference>
<evidence type="ECO:0000313" key="3">
    <source>
        <dbReference type="Proteomes" id="UP000094065"/>
    </source>
</evidence>
<dbReference type="EMBL" id="AWGJ01000007">
    <property type="protein sequence ID" value="ODN77454.1"/>
    <property type="molecule type" value="Genomic_DNA"/>
</dbReference>
<name>A0A1E3HM99_9TREE</name>
<dbReference type="GeneID" id="30155941"/>
<protein>
    <submittedName>
        <fullName evidence="2">Uncharacterized protein</fullName>
    </submittedName>
</protein>
<feature type="compositionally biased region" description="Polar residues" evidence="1">
    <location>
        <begin position="103"/>
        <end position="115"/>
    </location>
</feature>
<accession>A0A1E3HM99</accession>